<sequence>MENIILVVDDDSGILDVIRTALEIEGYEVITADRWNRLFNNQNKLPRVILLDVLLSGQDGRDVASKLKDNPMTKNIPVIMMSAYPQVQQASLAAGADAFLSKPFDLDRLLTLVGQYIDTPKNLKM</sequence>
<dbReference type="Proteomes" id="UP000176803">
    <property type="component" value="Unassembled WGS sequence"/>
</dbReference>
<reference evidence="4 5" key="1">
    <citation type="journal article" date="2016" name="Nat. Commun.">
        <title>Thousands of microbial genomes shed light on interconnected biogeochemical processes in an aquifer system.</title>
        <authorList>
            <person name="Anantharaman K."/>
            <person name="Brown C.T."/>
            <person name="Hug L.A."/>
            <person name="Sharon I."/>
            <person name="Castelle C.J."/>
            <person name="Probst A.J."/>
            <person name="Thomas B.C."/>
            <person name="Singh A."/>
            <person name="Wilkins M.J."/>
            <person name="Karaoz U."/>
            <person name="Brodie E.L."/>
            <person name="Williams K.H."/>
            <person name="Hubbard S.S."/>
            <person name="Banfield J.F."/>
        </authorList>
    </citation>
    <scope>NUCLEOTIDE SEQUENCE [LARGE SCALE GENOMIC DNA]</scope>
</reference>
<dbReference type="InterPro" id="IPR001789">
    <property type="entry name" value="Sig_transdc_resp-reg_receiver"/>
</dbReference>
<dbReference type="InterPro" id="IPR050595">
    <property type="entry name" value="Bact_response_regulator"/>
</dbReference>
<dbReference type="SUPFAM" id="SSF52172">
    <property type="entry name" value="CheY-like"/>
    <property type="match status" value="1"/>
</dbReference>
<evidence type="ECO:0000313" key="4">
    <source>
        <dbReference type="EMBL" id="OGK38485.1"/>
    </source>
</evidence>
<dbReference type="InterPro" id="IPR011006">
    <property type="entry name" value="CheY-like_superfamily"/>
</dbReference>
<dbReference type="PANTHER" id="PTHR44591">
    <property type="entry name" value="STRESS RESPONSE REGULATOR PROTEIN 1"/>
    <property type="match status" value="1"/>
</dbReference>
<protein>
    <recommendedName>
        <fullName evidence="3">Response regulatory domain-containing protein</fullName>
    </recommendedName>
</protein>
<dbReference type="Pfam" id="PF00072">
    <property type="entry name" value="Response_reg"/>
    <property type="match status" value="1"/>
</dbReference>
<name>A0A1F7I534_9BACT</name>
<keyword evidence="1 2" id="KW-0597">Phosphoprotein</keyword>
<proteinExistence type="predicted"/>
<dbReference type="AlphaFoldDB" id="A0A1F7I534"/>
<evidence type="ECO:0000259" key="3">
    <source>
        <dbReference type="PROSITE" id="PS50110"/>
    </source>
</evidence>
<evidence type="ECO:0000256" key="1">
    <source>
        <dbReference type="ARBA" id="ARBA00022553"/>
    </source>
</evidence>
<accession>A0A1F7I534</accession>
<organism evidence="4 5">
    <name type="scientific">Candidatus Roizmanbacteria bacterium RIFCSPHIGHO2_12_FULL_41_11</name>
    <dbReference type="NCBI Taxonomy" id="1802052"/>
    <lineage>
        <taxon>Bacteria</taxon>
        <taxon>Candidatus Roizmaniibacteriota</taxon>
    </lineage>
</organism>
<dbReference type="EMBL" id="MGAC01000011">
    <property type="protein sequence ID" value="OGK38485.1"/>
    <property type="molecule type" value="Genomic_DNA"/>
</dbReference>
<evidence type="ECO:0000256" key="2">
    <source>
        <dbReference type="PROSITE-ProRule" id="PRU00169"/>
    </source>
</evidence>
<dbReference type="GO" id="GO:0000160">
    <property type="term" value="P:phosphorelay signal transduction system"/>
    <property type="evidence" value="ECO:0007669"/>
    <property type="project" value="InterPro"/>
</dbReference>
<dbReference type="Gene3D" id="3.40.50.2300">
    <property type="match status" value="1"/>
</dbReference>
<dbReference type="PROSITE" id="PS50110">
    <property type="entry name" value="RESPONSE_REGULATORY"/>
    <property type="match status" value="1"/>
</dbReference>
<dbReference type="PANTHER" id="PTHR44591:SF18">
    <property type="entry name" value="REGULATORY PROTEIN"/>
    <property type="match status" value="1"/>
</dbReference>
<comment type="caution">
    <text evidence="4">The sequence shown here is derived from an EMBL/GenBank/DDBJ whole genome shotgun (WGS) entry which is preliminary data.</text>
</comment>
<feature type="modified residue" description="4-aspartylphosphate" evidence="2">
    <location>
        <position position="52"/>
    </location>
</feature>
<gene>
    <name evidence="4" type="ORF">A3F03_03265</name>
</gene>
<dbReference type="SMART" id="SM00448">
    <property type="entry name" value="REC"/>
    <property type="match status" value="1"/>
</dbReference>
<evidence type="ECO:0000313" key="5">
    <source>
        <dbReference type="Proteomes" id="UP000176803"/>
    </source>
</evidence>
<feature type="domain" description="Response regulatory" evidence="3">
    <location>
        <begin position="4"/>
        <end position="117"/>
    </location>
</feature>